<gene>
    <name evidence="1" type="ORF">CDEB00056_LOCUS10867</name>
</gene>
<organism evidence="1">
    <name type="scientific">Chaetoceros debilis</name>
    <dbReference type="NCBI Taxonomy" id="122233"/>
    <lineage>
        <taxon>Eukaryota</taxon>
        <taxon>Sar</taxon>
        <taxon>Stramenopiles</taxon>
        <taxon>Ochrophyta</taxon>
        <taxon>Bacillariophyta</taxon>
        <taxon>Coscinodiscophyceae</taxon>
        <taxon>Chaetocerotophycidae</taxon>
        <taxon>Chaetocerotales</taxon>
        <taxon>Chaetocerotaceae</taxon>
        <taxon>Chaetoceros</taxon>
    </lineage>
</organism>
<sequence length="434" mass="46557">MNMSTNTNKNARVTATAMPTTSRKNFLVLLCMSTLTFCTGFTSIPKSAFGRNVGSLDSASASASALSSVARSVAYQELKVSLPDYGVDVPVAAWFSIDTTKDNVSASASLSASAPAAVYQHRISIQKIGSMLANLNFIPSFASRDFKLPPRLTVGNSGVQVIDANVNGNNNNNNNNNNKVAIPSDKPVVILAHGFLGSRFDLSHLAEELASQGFVCLSPEYPESLANSYITNKDKDMQMGMGPLDRSIINQQLLKDITDATKINIHPSSYGIVGHSLGCGTVLNTGDDSWTRVTIAGPMARRDGIPVKGSILGIVSLNDGLITRERLSGMIPPDFTSLDEKELKGIQISGEKTIKIPSRSVLVFDRPDAPNHISFLSASANDSMVEFLSPLLPVAQALKIPVLDFDKYQTSRDSEATAEVVIPLVAQFLKQNMM</sequence>
<evidence type="ECO:0008006" key="2">
    <source>
        <dbReference type="Google" id="ProtNLM"/>
    </source>
</evidence>
<reference evidence="1" key="1">
    <citation type="submission" date="2021-01" db="EMBL/GenBank/DDBJ databases">
        <authorList>
            <person name="Corre E."/>
            <person name="Pelletier E."/>
            <person name="Niang G."/>
            <person name="Scheremetjew M."/>
            <person name="Finn R."/>
            <person name="Kale V."/>
            <person name="Holt S."/>
            <person name="Cochrane G."/>
            <person name="Meng A."/>
            <person name="Brown T."/>
            <person name="Cohen L."/>
        </authorList>
    </citation>
    <scope>NUCLEOTIDE SEQUENCE</scope>
    <source>
        <strain evidence="1">MM31A-1</strain>
    </source>
</reference>
<dbReference type="Pfam" id="PF03403">
    <property type="entry name" value="PAF-AH_p_II"/>
    <property type="match status" value="1"/>
</dbReference>
<dbReference type="InterPro" id="IPR029058">
    <property type="entry name" value="AB_hydrolase_fold"/>
</dbReference>
<protein>
    <recommendedName>
        <fullName evidence="2">1-alkyl-2-acetylglycerophosphocholine esterase</fullName>
    </recommendedName>
</protein>
<dbReference type="Gene3D" id="3.40.50.1820">
    <property type="entry name" value="alpha/beta hydrolase"/>
    <property type="match status" value="1"/>
</dbReference>
<dbReference type="SUPFAM" id="SSF53474">
    <property type="entry name" value="alpha/beta-Hydrolases"/>
    <property type="match status" value="1"/>
</dbReference>
<proteinExistence type="predicted"/>
<dbReference type="EMBL" id="HBIO01014029">
    <property type="protein sequence ID" value="CAE0466015.1"/>
    <property type="molecule type" value="Transcribed_RNA"/>
</dbReference>
<dbReference type="AlphaFoldDB" id="A0A7S3V9C9"/>
<name>A0A7S3V9C9_9STRA</name>
<evidence type="ECO:0000313" key="1">
    <source>
        <dbReference type="EMBL" id="CAE0466015.1"/>
    </source>
</evidence>
<accession>A0A7S3V9C9</accession>